<dbReference type="HOGENOM" id="CLU_065853_0_1_0"/>
<dbReference type="InterPro" id="IPR007396">
    <property type="entry name" value="TR_PAI2-type"/>
</dbReference>
<dbReference type="PANTHER" id="PTHR35802:SF1">
    <property type="entry name" value="PROTEASE SYNTHASE AND SPORULATION PROTEIN PAI 2"/>
    <property type="match status" value="1"/>
</dbReference>
<dbReference type="Proteomes" id="UP000002207">
    <property type="component" value="Chromosome"/>
</dbReference>
<evidence type="ECO:0000313" key="1">
    <source>
        <dbReference type="EMBL" id="ACO31766.1"/>
    </source>
</evidence>
<evidence type="ECO:0000313" key="2">
    <source>
        <dbReference type="Proteomes" id="UP000002207"/>
    </source>
</evidence>
<dbReference type="Gene3D" id="2.30.110.10">
    <property type="entry name" value="Electron Transport, Fmn-binding Protein, Chain A"/>
    <property type="match status" value="1"/>
</dbReference>
<dbReference type="AlphaFoldDB" id="C1F7F8"/>
<name>C1F7F8_ACIC5</name>
<dbReference type="Pfam" id="PF04299">
    <property type="entry name" value="FMN_bind_2"/>
    <property type="match status" value="1"/>
</dbReference>
<dbReference type="EMBL" id="CP001472">
    <property type="protein sequence ID" value="ACO31766.1"/>
    <property type="molecule type" value="Genomic_DNA"/>
</dbReference>
<keyword evidence="2" id="KW-1185">Reference proteome</keyword>
<dbReference type="InParanoid" id="C1F7F8"/>
<proteinExistence type="predicted"/>
<dbReference type="PIRSF" id="PIRSF010372">
    <property type="entry name" value="PaiB"/>
    <property type="match status" value="1"/>
</dbReference>
<dbReference type="STRING" id="240015.ACP_3521"/>
<dbReference type="RefSeq" id="WP_015898547.1">
    <property type="nucleotide sequence ID" value="NC_012483.1"/>
</dbReference>
<dbReference type="KEGG" id="aca:ACP_3521"/>
<sequence length="210" mass="23746">MFVRSCWKPTEEDLWKLVEANPWALLVNNGPEGPFATNLPLILDRTREKPVLVSHIARANEHAQALREAATPTLAIFHGPVSYVTASWYPQRDMPSTYYYTAVHCYGRVRIQDQPDLRASLEELTRGMESKYPAGWKTSEIPPQDITRRLPAIMGFELEVDRAEGKFKLGQDEPVKDALAVGNKLAESSDPAMLHLSELVIRYNRGRTSI</sequence>
<accession>C1F7F8</accession>
<organism evidence="1 2">
    <name type="scientific">Acidobacterium capsulatum (strain ATCC 51196 / DSM 11244 / BCRC 80197 / JCM 7670 / NBRC 15755 / NCIMB 13165 / 161)</name>
    <dbReference type="NCBI Taxonomy" id="240015"/>
    <lineage>
        <taxon>Bacteria</taxon>
        <taxon>Pseudomonadati</taxon>
        <taxon>Acidobacteriota</taxon>
        <taxon>Terriglobia</taxon>
        <taxon>Terriglobales</taxon>
        <taxon>Acidobacteriaceae</taxon>
        <taxon>Acidobacterium</taxon>
    </lineage>
</organism>
<gene>
    <name evidence="1" type="ordered locus">ACP_3521</name>
</gene>
<reference evidence="1 2" key="1">
    <citation type="journal article" date="2009" name="Appl. Environ. Microbiol.">
        <title>Three genomes from the phylum Acidobacteria provide insight into the lifestyles of these microorganisms in soils.</title>
        <authorList>
            <person name="Ward N.L."/>
            <person name="Challacombe J.F."/>
            <person name="Janssen P.H."/>
            <person name="Henrissat B."/>
            <person name="Coutinho P.M."/>
            <person name="Wu M."/>
            <person name="Xie G."/>
            <person name="Haft D.H."/>
            <person name="Sait M."/>
            <person name="Badger J."/>
            <person name="Barabote R.D."/>
            <person name="Bradley B."/>
            <person name="Brettin T.S."/>
            <person name="Brinkac L.M."/>
            <person name="Bruce D."/>
            <person name="Creasy T."/>
            <person name="Daugherty S.C."/>
            <person name="Davidsen T.M."/>
            <person name="DeBoy R.T."/>
            <person name="Detter J.C."/>
            <person name="Dodson R.J."/>
            <person name="Durkin A.S."/>
            <person name="Ganapathy A."/>
            <person name="Gwinn-Giglio M."/>
            <person name="Han C.S."/>
            <person name="Khouri H."/>
            <person name="Kiss H."/>
            <person name="Kothari S.P."/>
            <person name="Madupu R."/>
            <person name="Nelson K.E."/>
            <person name="Nelson W.C."/>
            <person name="Paulsen I."/>
            <person name="Penn K."/>
            <person name="Ren Q."/>
            <person name="Rosovitz M.J."/>
            <person name="Selengut J.D."/>
            <person name="Shrivastava S."/>
            <person name="Sullivan S.A."/>
            <person name="Tapia R."/>
            <person name="Thompson L.S."/>
            <person name="Watkins K.L."/>
            <person name="Yang Q."/>
            <person name="Yu C."/>
            <person name="Zafar N."/>
            <person name="Zhou L."/>
            <person name="Kuske C.R."/>
        </authorList>
    </citation>
    <scope>NUCLEOTIDE SEQUENCE [LARGE SCALE GENOMIC DNA]</scope>
    <source>
        <strain evidence="2">ATCC 51196 / DSM 11244 / BCRC 80197 / JCM 7670 / NBRC 15755 / NCIMB 13165 / 161</strain>
    </source>
</reference>
<protein>
    <submittedName>
        <fullName evidence="1">Transcription repressor of sporulation and degradative enzymes production paiB, putative</fullName>
    </submittedName>
</protein>
<dbReference type="InterPro" id="IPR012349">
    <property type="entry name" value="Split_barrel_FMN-bd"/>
</dbReference>
<dbReference type="eggNOG" id="COG2808">
    <property type="taxonomic scope" value="Bacteria"/>
</dbReference>
<dbReference type="SUPFAM" id="SSF50475">
    <property type="entry name" value="FMN-binding split barrel"/>
    <property type="match status" value="1"/>
</dbReference>
<dbReference type="PANTHER" id="PTHR35802">
    <property type="entry name" value="PROTEASE SYNTHASE AND SPORULATION PROTEIN PAI 2"/>
    <property type="match status" value="1"/>
</dbReference>